<evidence type="ECO:0000313" key="4">
    <source>
        <dbReference type="Proteomes" id="UP000241890"/>
    </source>
</evidence>
<proteinExistence type="inferred from homology"/>
<dbReference type="PANTHER" id="PTHR42964">
    <property type="entry name" value="ENOYL-COA HYDRATASE"/>
    <property type="match status" value="1"/>
</dbReference>
<dbReference type="InterPro" id="IPR029045">
    <property type="entry name" value="ClpP/crotonase-like_dom_sf"/>
</dbReference>
<protein>
    <submittedName>
        <fullName evidence="3">Methylglutaconyl-CoA hydratase, mitochondrial</fullName>
    </submittedName>
</protein>
<dbReference type="Gene3D" id="1.10.12.10">
    <property type="entry name" value="Lyase 2-enoyl-coa Hydratase, Chain A, domain 2"/>
    <property type="match status" value="1"/>
</dbReference>
<organism evidence="3 4">
    <name type="scientific">Hondaea fermentalgiana</name>
    <dbReference type="NCBI Taxonomy" id="2315210"/>
    <lineage>
        <taxon>Eukaryota</taxon>
        <taxon>Sar</taxon>
        <taxon>Stramenopiles</taxon>
        <taxon>Bigyra</taxon>
        <taxon>Labyrinthulomycetes</taxon>
        <taxon>Thraustochytrida</taxon>
        <taxon>Thraustochytriidae</taxon>
        <taxon>Hondaea</taxon>
    </lineage>
</organism>
<reference evidence="3 4" key="1">
    <citation type="submission" date="2017-12" db="EMBL/GenBank/DDBJ databases">
        <title>Sequencing, de novo assembly and annotation of complete genome of a new Thraustochytrid species, strain FCC1311.</title>
        <authorList>
            <person name="Sedici K."/>
            <person name="Godart F."/>
            <person name="Aiese Cigliano R."/>
            <person name="Sanseverino W."/>
            <person name="Barakat M."/>
            <person name="Ortet P."/>
            <person name="Marechal E."/>
            <person name="Cagnac O."/>
            <person name="Amato A."/>
        </authorList>
    </citation>
    <scope>NUCLEOTIDE SEQUENCE [LARGE SCALE GENOMIC DNA]</scope>
</reference>
<dbReference type="SUPFAM" id="SSF52096">
    <property type="entry name" value="ClpP/crotonase"/>
    <property type="match status" value="1"/>
</dbReference>
<dbReference type="EMBL" id="BEYU01000052">
    <property type="protein sequence ID" value="GBG28996.1"/>
    <property type="molecule type" value="Genomic_DNA"/>
</dbReference>
<evidence type="ECO:0000256" key="2">
    <source>
        <dbReference type="RuleBase" id="RU003707"/>
    </source>
</evidence>
<dbReference type="InParanoid" id="A0A2R5GDG7"/>
<sequence>MATRKAALDTVRVAFGSDGFATLTMTRPKVHNALSDGMIAAMRERLAEVRKEAPRGLFIRAEGKSFSAGADLDWMKRAATYSKEENVADAMELSGMLHDLATLPLPTVALVQGAAIGGGVGIVSACDLAVGVSSAKFMLSEVKLGLIPATISPYVVQRIGAQQSRRFFLTAERIDALEARRIGLLHEVVEDSNALDTFEKWAKDHFSVNAPQAMATSKALIDVVAHKDITPELRLETAKMLADQRDSDECREGIAAFFEKRDGPFVLPESK</sequence>
<dbReference type="OrthoDB" id="410701at2759"/>
<dbReference type="Gene3D" id="3.90.226.10">
    <property type="entry name" value="2-enoyl-CoA Hydratase, Chain A, domain 1"/>
    <property type="match status" value="1"/>
</dbReference>
<comment type="caution">
    <text evidence="3">The sequence shown here is derived from an EMBL/GenBank/DDBJ whole genome shotgun (WGS) entry which is preliminary data.</text>
</comment>
<dbReference type="CDD" id="cd06558">
    <property type="entry name" value="crotonase-like"/>
    <property type="match status" value="1"/>
</dbReference>
<dbReference type="PROSITE" id="PS00166">
    <property type="entry name" value="ENOYL_COA_HYDRATASE"/>
    <property type="match status" value="1"/>
</dbReference>
<dbReference type="InterPro" id="IPR018376">
    <property type="entry name" value="Enoyl-CoA_hyd/isom_CS"/>
</dbReference>
<dbReference type="Proteomes" id="UP000241890">
    <property type="component" value="Unassembled WGS sequence"/>
</dbReference>
<keyword evidence="4" id="KW-1185">Reference proteome</keyword>
<dbReference type="InterPro" id="IPR051683">
    <property type="entry name" value="Enoyl-CoA_Hydratase/Isomerase"/>
</dbReference>
<evidence type="ECO:0000256" key="1">
    <source>
        <dbReference type="ARBA" id="ARBA00005254"/>
    </source>
</evidence>
<dbReference type="PANTHER" id="PTHR42964:SF1">
    <property type="entry name" value="POLYKETIDE BIOSYNTHESIS ENOYL-COA HYDRATASE PKSH-RELATED"/>
    <property type="match status" value="1"/>
</dbReference>
<dbReference type="AlphaFoldDB" id="A0A2R5GDG7"/>
<dbReference type="InterPro" id="IPR001753">
    <property type="entry name" value="Enoyl-CoA_hydra/iso"/>
</dbReference>
<accession>A0A2R5GDG7</accession>
<dbReference type="GO" id="GO:0003824">
    <property type="term" value="F:catalytic activity"/>
    <property type="evidence" value="ECO:0007669"/>
    <property type="project" value="InterPro"/>
</dbReference>
<gene>
    <name evidence="3" type="ORF">FCC1311_033961</name>
</gene>
<comment type="similarity">
    <text evidence="1 2">Belongs to the enoyl-CoA hydratase/isomerase family.</text>
</comment>
<dbReference type="InterPro" id="IPR014748">
    <property type="entry name" value="Enoyl-CoA_hydra_C"/>
</dbReference>
<dbReference type="Pfam" id="PF00378">
    <property type="entry name" value="ECH_1"/>
    <property type="match status" value="1"/>
</dbReference>
<evidence type="ECO:0000313" key="3">
    <source>
        <dbReference type="EMBL" id="GBG28996.1"/>
    </source>
</evidence>
<name>A0A2R5GDG7_9STRA</name>